<evidence type="ECO:0000259" key="7">
    <source>
        <dbReference type="PROSITE" id="PS50600"/>
    </source>
</evidence>
<evidence type="ECO:0000256" key="6">
    <source>
        <dbReference type="SAM" id="MobiDB-lite"/>
    </source>
</evidence>
<dbReference type="Proteomes" id="UP001556367">
    <property type="component" value="Unassembled WGS sequence"/>
</dbReference>
<gene>
    <name evidence="8" type="ORF">HGRIS_001135</name>
</gene>
<comment type="similarity">
    <text evidence="1">Belongs to the peptidase C48 family.</text>
</comment>
<feature type="region of interest" description="Disordered" evidence="6">
    <location>
        <begin position="114"/>
        <end position="156"/>
    </location>
</feature>
<keyword evidence="4" id="KW-0833">Ubl conjugation pathway</keyword>
<evidence type="ECO:0000313" key="8">
    <source>
        <dbReference type="EMBL" id="KAL0957327.1"/>
    </source>
</evidence>
<dbReference type="InterPro" id="IPR003653">
    <property type="entry name" value="Peptidase_C48_C"/>
</dbReference>
<organism evidence="8 9">
    <name type="scientific">Hohenbuehelia grisea</name>
    <dbReference type="NCBI Taxonomy" id="104357"/>
    <lineage>
        <taxon>Eukaryota</taxon>
        <taxon>Fungi</taxon>
        <taxon>Dikarya</taxon>
        <taxon>Basidiomycota</taxon>
        <taxon>Agaricomycotina</taxon>
        <taxon>Agaricomycetes</taxon>
        <taxon>Agaricomycetidae</taxon>
        <taxon>Agaricales</taxon>
        <taxon>Pleurotineae</taxon>
        <taxon>Pleurotaceae</taxon>
        <taxon>Hohenbuehelia</taxon>
    </lineage>
</organism>
<keyword evidence="3" id="KW-0645">Protease</keyword>
<feature type="domain" description="Ubiquitin-like protease family profile" evidence="7">
    <location>
        <begin position="169"/>
        <end position="275"/>
    </location>
</feature>
<dbReference type="Pfam" id="PF02902">
    <property type="entry name" value="Peptidase_C48"/>
    <property type="match status" value="1"/>
</dbReference>
<feature type="region of interest" description="Disordered" evidence="6">
    <location>
        <begin position="57"/>
        <end position="94"/>
    </location>
</feature>
<reference evidence="9" key="1">
    <citation type="submission" date="2024-06" db="EMBL/GenBank/DDBJ databases">
        <title>Multi-omics analyses provide insights into the biosynthesis of the anticancer antibiotic pleurotin in Hohenbuehelia grisea.</title>
        <authorList>
            <person name="Weaver J.A."/>
            <person name="Alberti F."/>
        </authorList>
    </citation>
    <scope>NUCLEOTIDE SEQUENCE [LARGE SCALE GENOMIC DNA]</scope>
    <source>
        <strain evidence="9">T-177</strain>
    </source>
</reference>
<keyword evidence="2" id="KW-0597">Phosphoprotein</keyword>
<evidence type="ECO:0000256" key="2">
    <source>
        <dbReference type="ARBA" id="ARBA00022553"/>
    </source>
</evidence>
<evidence type="ECO:0000256" key="4">
    <source>
        <dbReference type="ARBA" id="ARBA00022786"/>
    </source>
</evidence>
<evidence type="ECO:0000313" key="9">
    <source>
        <dbReference type="Proteomes" id="UP001556367"/>
    </source>
</evidence>
<feature type="compositionally biased region" description="Basic and acidic residues" evidence="6">
    <location>
        <begin position="139"/>
        <end position="150"/>
    </location>
</feature>
<dbReference type="SUPFAM" id="SSF54001">
    <property type="entry name" value="Cysteine proteinases"/>
    <property type="match status" value="1"/>
</dbReference>
<name>A0ABR3JNK4_9AGAR</name>
<accession>A0ABR3JNK4</accession>
<dbReference type="PROSITE" id="PS50600">
    <property type="entry name" value="ULP_PROTEASE"/>
    <property type="match status" value="1"/>
</dbReference>
<dbReference type="InterPro" id="IPR051947">
    <property type="entry name" value="Sentrin-specific_protease"/>
</dbReference>
<protein>
    <recommendedName>
        <fullName evidence="7">Ubiquitin-like protease family profile domain-containing protein</fullName>
    </recommendedName>
</protein>
<dbReference type="InterPro" id="IPR038765">
    <property type="entry name" value="Papain-like_cys_pep_sf"/>
</dbReference>
<dbReference type="PANTHER" id="PTHR46896:SF3">
    <property type="entry name" value="FI06413P-RELATED"/>
    <property type="match status" value="1"/>
</dbReference>
<keyword evidence="5" id="KW-0378">Hydrolase</keyword>
<dbReference type="EMBL" id="JASNQZ010000005">
    <property type="protein sequence ID" value="KAL0957327.1"/>
    <property type="molecule type" value="Genomic_DNA"/>
</dbReference>
<evidence type="ECO:0000256" key="1">
    <source>
        <dbReference type="ARBA" id="ARBA00005234"/>
    </source>
</evidence>
<dbReference type="Gene3D" id="3.40.395.10">
    <property type="entry name" value="Adenoviral Proteinase, Chain A"/>
    <property type="match status" value="1"/>
</dbReference>
<keyword evidence="9" id="KW-1185">Reference proteome</keyword>
<sequence>MKGLITIRFDSRQSEIVSKYEQLLFCLKSNLRSPTTSIRGVGGDAFWQQKQGGLDIERKRLPVSSARDAKSAKAAPRMKPSSKRKAPADEDADAVEDVQPSILEILLHGEAKKSVAKTRGGRDASASLPLAVRRSARHSAADEGSKRESPSGDPDEIILVYPPATTGAVTIQTSDLNRLQPGEYLNDTLTEFGLKVWLKELEIQRPDFAKSIHVFSSFFYKKLNKKKIEDGYQSVKKWTSKVDLFDKKYVIIPINENMHWYLAIIYLPEYVLMPP</sequence>
<evidence type="ECO:0000256" key="5">
    <source>
        <dbReference type="ARBA" id="ARBA00022801"/>
    </source>
</evidence>
<comment type="caution">
    <text evidence="8">The sequence shown here is derived from an EMBL/GenBank/DDBJ whole genome shotgun (WGS) entry which is preliminary data.</text>
</comment>
<dbReference type="PANTHER" id="PTHR46896">
    <property type="entry name" value="SENTRIN-SPECIFIC PROTEASE"/>
    <property type="match status" value="1"/>
</dbReference>
<evidence type="ECO:0000256" key="3">
    <source>
        <dbReference type="ARBA" id="ARBA00022670"/>
    </source>
</evidence>
<proteinExistence type="inferred from homology"/>